<evidence type="ECO:0000313" key="9">
    <source>
        <dbReference type="Proteomes" id="UP000446768"/>
    </source>
</evidence>
<evidence type="ECO:0000256" key="3">
    <source>
        <dbReference type="ARBA" id="ARBA00022692"/>
    </source>
</evidence>
<evidence type="ECO:0000313" key="8">
    <source>
        <dbReference type="EMBL" id="MRV70268.1"/>
    </source>
</evidence>
<evidence type="ECO:0000256" key="1">
    <source>
        <dbReference type="ARBA" id="ARBA00004651"/>
    </source>
</evidence>
<keyword evidence="9" id="KW-1185">Reference proteome</keyword>
<comment type="caution">
    <text evidence="8">The sequence shown here is derived from an EMBL/GenBank/DDBJ whole genome shotgun (WGS) entry which is preliminary data.</text>
</comment>
<dbReference type="InterPro" id="IPR029016">
    <property type="entry name" value="GAF-like_dom_sf"/>
</dbReference>
<dbReference type="InterPro" id="IPR003018">
    <property type="entry name" value="GAF"/>
</dbReference>
<dbReference type="Pfam" id="PF13185">
    <property type="entry name" value="GAF_2"/>
    <property type="match status" value="1"/>
</dbReference>
<dbReference type="SUPFAM" id="SSF55781">
    <property type="entry name" value="GAF domain-like"/>
    <property type="match status" value="1"/>
</dbReference>
<dbReference type="AlphaFoldDB" id="A0A7X2IIU5"/>
<evidence type="ECO:0000256" key="4">
    <source>
        <dbReference type="ARBA" id="ARBA00022989"/>
    </source>
</evidence>
<dbReference type="Pfam" id="PF02743">
    <property type="entry name" value="dCache_1"/>
    <property type="match status" value="1"/>
</dbReference>
<evidence type="ECO:0000259" key="6">
    <source>
        <dbReference type="Pfam" id="PF02743"/>
    </source>
</evidence>
<dbReference type="GO" id="GO:0005886">
    <property type="term" value="C:plasma membrane"/>
    <property type="evidence" value="ECO:0007669"/>
    <property type="project" value="UniProtKB-SubCell"/>
</dbReference>
<proteinExistence type="predicted"/>
<sequence length="511" mass="54406">MESFATRPRQGWAAALAIALAVAVAAALGSHAARERERQSQLQTALQRHAIEAMSLTLDGNLMGAIAVLGLVQPAIKRESTADIPPNSPEVQALLGSVAHAYQAQGLFVVGIDGIVKSSWDDSGKPSTGLQVKFRPYFQAAMLGRENVYAAISLSRDEHALYFAAPIYPDMLRGGNPVGAVVARTGMDQLNRLLASTGKTALLLSPQGVVFGSNRKEWQGRLAGPVTPQRTDDIRALRQFGKLFEERQPVSLPFDVHAHVATVDGRRHIVASAPVNWNDPAGGWQLVLLEDLSRTIAPGPIVRDALAAGAGALLLALMVLRMLRSRAALRLSSAQLEQLAHEQAARAERKMEQAHVALRLQQAESREEGITVFLAECHRMFGALQGAVYGAEDDRLRLLGSYAAGAAPASVAIGEGLLGQCARDRQPRVIDMATQGGSPWRIRSGLGDTEPAAVLLAPVLLQARLLGVVELALPAPPGAAALKQFAAVADLLAVHLQFARRTARTADAVPQ</sequence>
<dbReference type="Gene3D" id="3.30.450.20">
    <property type="entry name" value="PAS domain"/>
    <property type="match status" value="2"/>
</dbReference>
<keyword evidence="4" id="KW-1133">Transmembrane helix</keyword>
<accession>A0A7X2IIU5</accession>
<keyword evidence="5" id="KW-0472">Membrane</keyword>
<dbReference type="EMBL" id="WKJJ01000001">
    <property type="protein sequence ID" value="MRV70268.1"/>
    <property type="molecule type" value="Genomic_DNA"/>
</dbReference>
<dbReference type="InterPro" id="IPR033479">
    <property type="entry name" value="dCache_1"/>
</dbReference>
<keyword evidence="3" id="KW-0812">Transmembrane</keyword>
<dbReference type="Proteomes" id="UP000446768">
    <property type="component" value="Unassembled WGS sequence"/>
</dbReference>
<evidence type="ECO:0000259" key="7">
    <source>
        <dbReference type="Pfam" id="PF13185"/>
    </source>
</evidence>
<protein>
    <submittedName>
        <fullName evidence="8">GAF domain-containing protein</fullName>
    </submittedName>
</protein>
<evidence type="ECO:0000256" key="2">
    <source>
        <dbReference type="ARBA" id="ARBA00022475"/>
    </source>
</evidence>
<keyword evidence="2" id="KW-1003">Cell membrane</keyword>
<comment type="subcellular location">
    <subcellularLocation>
        <location evidence="1">Cell membrane</location>
        <topology evidence="1">Multi-pass membrane protein</topology>
    </subcellularLocation>
</comment>
<gene>
    <name evidence="8" type="ORF">GJ700_00850</name>
</gene>
<evidence type="ECO:0000256" key="5">
    <source>
        <dbReference type="ARBA" id="ARBA00023136"/>
    </source>
</evidence>
<name>A0A7X2IIU5_9BURK</name>
<feature type="domain" description="GAF" evidence="7">
    <location>
        <begin position="370"/>
        <end position="496"/>
    </location>
</feature>
<feature type="domain" description="Cache" evidence="6">
    <location>
        <begin position="38"/>
        <end position="287"/>
    </location>
</feature>
<organism evidence="8 9">
    <name type="scientific">Pseudoduganella rivuli</name>
    <dbReference type="NCBI Taxonomy" id="2666085"/>
    <lineage>
        <taxon>Bacteria</taxon>
        <taxon>Pseudomonadati</taxon>
        <taxon>Pseudomonadota</taxon>
        <taxon>Betaproteobacteria</taxon>
        <taxon>Burkholderiales</taxon>
        <taxon>Oxalobacteraceae</taxon>
        <taxon>Telluria group</taxon>
        <taxon>Pseudoduganella</taxon>
    </lineage>
</organism>
<dbReference type="Gene3D" id="3.30.450.40">
    <property type="match status" value="1"/>
</dbReference>
<reference evidence="8 9" key="1">
    <citation type="submission" date="2019-11" db="EMBL/GenBank/DDBJ databases">
        <title>Novel species isolated from a subtropical stream in China.</title>
        <authorList>
            <person name="Lu H."/>
        </authorList>
    </citation>
    <scope>NUCLEOTIDE SEQUENCE [LARGE SCALE GENOMIC DNA]</scope>
    <source>
        <strain evidence="8 9">FT92W</strain>
    </source>
</reference>